<evidence type="ECO:0000313" key="2">
    <source>
        <dbReference type="Proteomes" id="UP001623600"/>
    </source>
</evidence>
<name>A0ABW8SBG4_9CLOT</name>
<reference evidence="1 2" key="1">
    <citation type="submission" date="2024-11" db="EMBL/GenBank/DDBJ databases">
        <authorList>
            <person name="Heng Y.C."/>
            <person name="Lim A.C.H."/>
            <person name="Lee J.K.Y."/>
            <person name="Kittelmann S."/>
        </authorList>
    </citation>
    <scope>NUCLEOTIDE SEQUENCE [LARGE SCALE GENOMIC DNA]</scope>
    <source>
        <strain evidence="1 2">WILCCON 0112</strain>
    </source>
</reference>
<keyword evidence="2" id="KW-1185">Reference proteome</keyword>
<proteinExistence type="predicted"/>
<dbReference type="RefSeq" id="WP_406762297.1">
    <property type="nucleotide sequence ID" value="NZ_JBJIAB010000035.1"/>
</dbReference>
<organism evidence="1 2">
    <name type="scientific">Candidatus Clostridium helianthi</name>
    <dbReference type="NCBI Taxonomy" id="3381660"/>
    <lineage>
        <taxon>Bacteria</taxon>
        <taxon>Bacillati</taxon>
        <taxon>Bacillota</taxon>
        <taxon>Clostridia</taxon>
        <taxon>Eubacteriales</taxon>
        <taxon>Clostridiaceae</taxon>
        <taxon>Clostridium</taxon>
    </lineage>
</organism>
<protein>
    <submittedName>
        <fullName evidence="1">Uncharacterized protein</fullName>
    </submittedName>
</protein>
<gene>
    <name evidence="1" type="ORF">ACJDTP_20775</name>
</gene>
<evidence type="ECO:0000313" key="1">
    <source>
        <dbReference type="EMBL" id="MFL0167507.1"/>
    </source>
</evidence>
<dbReference type="Proteomes" id="UP001623600">
    <property type="component" value="Unassembled WGS sequence"/>
</dbReference>
<sequence length="292" mass="34541">MNKNLFWPIYQKLEEEFKELSYYIAIDRKQLKTYSIKIADLILRTVAECENIASVICKNEKIKFTDKKGHIRKSVYFNEYIDELNKVFKLDKKLVNPIFNNIDSSTFNCKLQPFRKETLKVNGKEKEIIPWYNAYNKIKHDRVKNYKQANLENLITSLAALFMLNIYLKNEVFYDNDNYDYKKIVSKIENFSDAFEIDYSVKTNRYDNTNTDKNSFFDPVSFWEIALPMSVYVLECDKEIKTDTDSVADSMDKLESNILIAKSDGSFEKKYSEYTFTDHKTVCKIVASINRY</sequence>
<accession>A0ABW8SBG4</accession>
<dbReference type="EMBL" id="JBJIAB010000035">
    <property type="protein sequence ID" value="MFL0167507.1"/>
    <property type="molecule type" value="Genomic_DNA"/>
</dbReference>
<comment type="caution">
    <text evidence="1">The sequence shown here is derived from an EMBL/GenBank/DDBJ whole genome shotgun (WGS) entry which is preliminary data.</text>
</comment>